<feature type="non-terminal residue" evidence="1">
    <location>
        <position position="1"/>
    </location>
</feature>
<sequence>SGLPYQYSRIAYCFGPTVNYLFLSWAFNDSAPSTKKSNEMFFFLGAEWFSA</sequence>
<gene>
    <name evidence="1" type="ORF">GIB67_039537</name>
</gene>
<proteinExistence type="predicted"/>
<dbReference type="Proteomes" id="UP000541444">
    <property type="component" value="Unassembled WGS sequence"/>
</dbReference>
<reference evidence="1 2" key="1">
    <citation type="journal article" date="2020" name="IScience">
        <title>Genome Sequencing of the Endangered Kingdonia uniflora (Circaeasteraceae, Ranunculales) Reveals Potential Mechanisms of Evolutionary Specialization.</title>
        <authorList>
            <person name="Sun Y."/>
            <person name="Deng T."/>
            <person name="Zhang A."/>
            <person name="Moore M.J."/>
            <person name="Landis J.B."/>
            <person name="Lin N."/>
            <person name="Zhang H."/>
            <person name="Zhang X."/>
            <person name="Huang J."/>
            <person name="Zhang X."/>
            <person name="Sun H."/>
            <person name="Wang H."/>
        </authorList>
    </citation>
    <scope>NUCLEOTIDE SEQUENCE [LARGE SCALE GENOMIC DNA]</scope>
    <source>
        <strain evidence="1">TB1705</strain>
        <tissue evidence="1">Leaf</tissue>
    </source>
</reference>
<comment type="caution">
    <text evidence="1">The sequence shown here is derived from an EMBL/GenBank/DDBJ whole genome shotgun (WGS) entry which is preliminary data.</text>
</comment>
<evidence type="ECO:0000313" key="1">
    <source>
        <dbReference type="EMBL" id="KAF6142573.1"/>
    </source>
</evidence>
<dbReference type="EMBL" id="JACGCM010002254">
    <property type="protein sequence ID" value="KAF6142573.1"/>
    <property type="molecule type" value="Genomic_DNA"/>
</dbReference>
<protein>
    <submittedName>
        <fullName evidence="1">Uncharacterized protein</fullName>
    </submittedName>
</protein>
<organism evidence="1 2">
    <name type="scientific">Kingdonia uniflora</name>
    <dbReference type="NCBI Taxonomy" id="39325"/>
    <lineage>
        <taxon>Eukaryota</taxon>
        <taxon>Viridiplantae</taxon>
        <taxon>Streptophyta</taxon>
        <taxon>Embryophyta</taxon>
        <taxon>Tracheophyta</taxon>
        <taxon>Spermatophyta</taxon>
        <taxon>Magnoliopsida</taxon>
        <taxon>Ranunculales</taxon>
        <taxon>Circaeasteraceae</taxon>
        <taxon>Kingdonia</taxon>
    </lineage>
</organism>
<name>A0A7J7LIW8_9MAGN</name>
<accession>A0A7J7LIW8</accession>
<dbReference type="AlphaFoldDB" id="A0A7J7LIW8"/>
<keyword evidence="2" id="KW-1185">Reference proteome</keyword>
<evidence type="ECO:0000313" key="2">
    <source>
        <dbReference type="Proteomes" id="UP000541444"/>
    </source>
</evidence>